<evidence type="ECO:0000313" key="1">
    <source>
        <dbReference type="EMBL" id="CBY08315.1"/>
    </source>
</evidence>
<protein>
    <submittedName>
        <fullName evidence="1">Uncharacterized protein</fullName>
    </submittedName>
</protein>
<dbReference type="Proteomes" id="UP000001307">
    <property type="component" value="Unassembled WGS sequence"/>
</dbReference>
<evidence type="ECO:0000313" key="2">
    <source>
        <dbReference type="Proteomes" id="UP000001307"/>
    </source>
</evidence>
<proteinExistence type="predicted"/>
<keyword evidence="2" id="KW-1185">Reference proteome</keyword>
<gene>
    <name evidence="1" type="ORF">GSOID_T00004879001</name>
</gene>
<name>E4X9W8_OIKDI</name>
<sequence length="35" mass="4137">MLIIGVPSLYLLFQLIVKYKKKDRIVYKKLPTISN</sequence>
<reference evidence="1" key="1">
    <citation type="journal article" date="2010" name="Science">
        <title>Plasticity of animal genome architecture unmasked by rapid evolution of a pelagic tunicate.</title>
        <authorList>
            <person name="Denoeud F."/>
            <person name="Henriet S."/>
            <person name="Mungpakdee S."/>
            <person name="Aury J.M."/>
            <person name="Da Silva C."/>
            <person name="Brinkmann H."/>
            <person name="Mikhaleva J."/>
            <person name="Olsen L.C."/>
            <person name="Jubin C."/>
            <person name="Canestro C."/>
            <person name="Bouquet J.M."/>
            <person name="Danks G."/>
            <person name="Poulain J."/>
            <person name="Campsteijn C."/>
            <person name="Adamski M."/>
            <person name="Cross I."/>
            <person name="Yadetie F."/>
            <person name="Muffato M."/>
            <person name="Louis A."/>
            <person name="Butcher S."/>
            <person name="Tsagkogeorga G."/>
            <person name="Konrad A."/>
            <person name="Singh S."/>
            <person name="Jensen M.F."/>
            <person name="Cong E.H."/>
            <person name="Eikeseth-Otteraa H."/>
            <person name="Noel B."/>
            <person name="Anthouard V."/>
            <person name="Porcel B.M."/>
            <person name="Kachouri-Lafond R."/>
            <person name="Nishino A."/>
            <person name="Ugolini M."/>
            <person name="Chourrout P."/>
            <person name="Nishida H."/>
            <person name="Aasland R."/>
            <person name="Huzurbazar S."/>
            <person name="Westhof E."/>
            <person name="Delsuc F."/>
            <person name="Lehrach H."/>
            <person name="Reinhardt R."/>
            <person name="Weissenbach J."/>
            <person name="Roy S.W."/>
            <person name="Artiguenave F."/>
            <person name="Postlethwait J.H."/>
            <person name="Manak J.R."/>
            <person name="Thompson E.M."/>
            <person name="Jaillon O."/>
            <person name="Du Pasquier L."/>
            <person name="Boudinot P."/>
            <person name="Liberles D.A."/>
            <person name="Volff J.N."/>
            <person name="Philippe H."/>
            <person name="Lenhard B."/>
            <person name="Roest Crollius H."/>
            <person name="Wincker P."/>
            <person name="Chourrout D."/>
        </authorList>
    </citation>
    <scope>NUCLEOTIDE SEQUENCE [LARGE SCALE GENOMIC DNA]</scope>
</reference>
<dbReference type="EMBL" id="FN653031">
    <property type="protein sequence ID" value="CBY08315.1"/>
    <property type="molecule type" value="Genomic_DNA"/>
</dbReference>
<dbReference type="InParanoid" id="E4X9W8"/>
<dbReference type="AlphaFoldDB" id="E4X9W8"/>
<organism evidence="1">
    <name type="scientific">Oikopleura dioica</name>
    <name type="common">Tunicate</name>
    <dbReference type="NCBI Taxonomy" id="34765"/>
    <lineage>
        <taxon>Eukaryota</taxon>
        <taxon>Metazoa</taxon>
        <taxon>Chordata</taxon>
        <taxon>Tunicata</taxon>
        <taxon>Appendicularia</taxon>
        <taxon>Copelata</taxon>
        <taxon>Oikopleuridae</taxon>
        <taxon>Oikopleura</taxon>
    </lineage>
</organism>
<accession>E4X9W8</accession>